<evidence type="ECO:0000259" key="1">
    <source>
        <dbReference type="Pfam" id="PF11845"/>
    </source>
</evidence>
<dbReference type="Proteomes" id="UP000611723">
    <property type="component" value="Unassembled WGS sequence"/>
</dbReference>
<organism evidence="2 3">
    <name type="scientific">Marivirga aurantiaca</name>
    <dbReference type="NCBI Taxonomy" id="2802615"/>
    <lineage>
        <taxon>Bacteria</taxon>
        <taxon>Pseudomonadati</taxon>
        <taxon>Bacteroidota</taxon>
        <taxon>Cytophagia</taxon>
        <taxon>Cytophagales</taxon>
        <taxon>Marivirgaceae</taxon>
        <taxon>Marivirga</taxon>
    </lineage>
</organism>
<proteinExistence type="predicted"/>
<evidence type="ECO:0000313" key="2">
    <source>
        <dbReference type="EMBL" id="MBK6267121.1"/>
    </source>
</evidence>
<feature type="domain" description="Tll0287-like" evidence="1">
    <location>
        <begin position="65"/>
        <end position="207"/>
    </location>
</feature>
<protein>
    <submittedName>
        <fullName evidence="2">DUF3365 domain-containing protein</fullName>
    </submittedName>
</protein>
<dbReference type="AlphaFoldDB" id="A0A934X2K1"/>
<dbReference type="PROSITE" id="PS51257">
    <property type="entry name" value="PROKAR_LIPOPROTEIN"/>
    <property type="match status" value="1"/>
</dbReference>
<comment type="caution">
    <text evidence="2">The sequence shown here is derived from an EMBL/GenBank/DDBJ whole genome shotgun (WGS) entry which is preliminary data.</text>
</comment>
<sequence length="217" mass="24817">MFRKLFVLLLTLLMIGCGFSTEKRRPKAIEETQSERSVRKISEADILNKVKKLGDSISMQAQQLFMKRISEQYAKGGFVEAAAYCNMEAYSITDSLAKSYSIYLKRVSTQNRSPQNAPSEMEKELLEAYEYSHQEGIDLNPNVQFIQPGDTILYNKPIFIASELCLNCHGTKDDISEEVQALLKERYPNDQATGYELGDFRGMWSLKFLKKDIVKNL</sequence>
<dbReference type="RefSeq" id="WP_201432811.1">
    <property type="nucleotide sequence ID" value="NZ_JAEQBW010000014.1"/>
</dbReference>
<reference evidence="2" key="1">
    <citation type="submission" date="2021-01" db="EMBL/GenBank/DDBJ databases">
        <title>Marivirga aurantiaca sp. nov., isolated from intertidal surface sediments.</title>
        <authorList>
            <person name="Zhang M."/>
        </authorList>
    </citation>
    <scope>NUCLEOTIDE SEQUENCE</scope>
    <source>
        <strain evidence="2">S37H4</strain>
    </source>
</reference>
<name>A0A934X2K1_9BACT</name>
<dbReference type="EMBL" id="JAEQBW010000014">
    <property type="protein sequence ID" value="MBK6267121.1"/>
    <property type="molecule type" value="Genomic_DNA"/>
</dbReference>
<gene>
    <name evidence="2" type="ORF">JKA74_18905</name>
</gene>
<dbReference type="InterPro" id="IPR021796">
    <property type="entry name" value="Tll0287-like_dom"/>
</dbReference>
<keyword evidence="3" id="KW-1185">Reference proteome</keyword>
<dbReference type="Pfam" id="PF11845">
    <property type="entry name" value="Tll0287-like"/>
    <property type="match status" value="1"/>
</dbReference>
<evidence type="ECO:0000313" key="3">
    <source>
        <dbReference type="Proteomes" id="UP000611723"/>
    </source>
</evidence>
<accession>A0A934X2K1</accession>